<dbReference type="WBParaSite" id="JU765_v2.g16819.t1">
    <property type="protein sequence ID" value="JU765_v2.g16819.t1"/>
    <property type="gene ID" value="JU765_v2.g16819"/>
</dbReference>
<dbReference type="Proteomes" id="UP000887576">
    <property type="component" value="Unplaced"/>
</dbReference>
<evidence type="ECO:0000313" key="1">
    <source>
        <dbReference type="Proteomes" id="UP000887576"/>
    </source>
</evidence>
<accession>A0AC34QJ73</accession>
<protein>
    <submittedName>
        <fullName evidence="2">RNA-binding protein NOB1</fullName>
    </submittedName>
</protein>
<reference evidence="2" key="1">
    <citation type="submission" date="2022-11" db="UniProtKB">
        <authorList>
            <consortium name="WormBaseParasite"/>
        </authorList>
    </citation>
    <scope>IDENTIFICATION</scope>
</reference>
<name>A0AC34QJ73_9BILA</name>
<proteinExistence type="predicted"/>
<organism evidence="1 2">
    <name type="scientific">Panagrolaimus sp. JU765</name>
    <dbReference type="NCBI Taxonomy" id="591449"/>
    <lineage>
        <taxon>Eukaryota</taxon>
        <taxon>Metazoa</taxon>
        <taxon>Ecdysozoa</taxon>
        <taxon>Nematoda</taxon>
        <taxon>Chromadorea</taxon>
        <taxon>Rhabditida</taxon>
        <taxon>Tylenchina</taxon>
        <taxon>Panagrolaimomorpha</taxon>
        <taxon>Panagrolaimoidea</taxon>
        <taxon>Panagrolaimidae</taxon>
        <taxon>Panagrolaimus</taxon>
    </lineage>
</organism>
<evidence type="ECO:0000313" key="2">
    <source>
        <dbReference type="WBParaSite" id="JU765_v2.g16819.t1"/>
    </source>
</evidence>
<sequence>MRAPEDVSVHHLVVDSGGFIKNAPLIDIGSKIYTLDDVIEEIRDKATRQRIKALPFELILREPTTESIKAVIDVSKKTGDYASLSLVDIKVIALTLDLHIENCGRESVVFDVKPQEPIWEDVNELRRKKNERLSAKNIDASGDAENEAVKELENLNLEDKEVDDKSHEEFTNCENEESDVVDLSENSPETDEDELSDTETSKGESDDSASEKESDEKHQSIGGRVRSGFGEWIDESNLQEVIGRMEAPTLPDHLKMKVACMTTDFALQNVLLHMKMNICSVDGMKISRLRTYILRCRICKNLTSVVSKLFCPKCGHNSLHKVSVSVDKNNVRRIHIDPERERVKRGYRYTMPKPKGGKHGNDILYMEDQHLPMNHMARIHENPVNAGPFALHDVASRAAMLGLRSFGRQLPKNPNVVRKKHPKKKKT</sequence>